<keyword evidence="2" id="KW-1185">Reference proteome</keyword>
<comment type="caution">
    <text evidence="1">The sequence shown here is derived from an EMBL/GenBank/DDBJ whole genome shotgun (WGS) entry which is preliminary data.</text>
</comment>
<dbReference type="RefSeq" id="WP_114582637.1">
    <property type="nucleotide sequence ID" value="NZ_QPMH01000012.1"/>
</dbReference>
<protein>
    <submittedName>
        <fullName evidence="1">Cryptochrome/photolyase family protein</fullName>
    </submittedName>
</protein>
<dbReference type="GO" id="GO:0016829">
    <property type="term" value="F:lyase activity"/>
    <property type="evidence" value="ECO:0007669"/>
    <property type="project" value="UniProtKB-KW"/>
</dbReference>
<dbReference type="PANTHER" id="PTHR38657">
    <property type="entry name" value="SLR1343 PROTEIN"/>
    <property type="match status" value="1"/>
</dbReference>
<dbReference type="Gene3D" id="3.40.50.620">
    <property type="entry name" value="HUPs"/>
    <property type="match status" value="1"/>
</dbReference>
<dbReference type="AlphaFoldDB" id="A0A369TAI2"/>
<evidence type="ECO:0000313" key="1">
    <source>
        <dbReference type="EMBL" id="RDD61385.1"/>
    </source>
</evidence>
<gene>
    <name evidence="1" type="ORF">DRB17_12960</name>
</gene>
<dbReference type="Gene3D" id="1.10.579.10">
    <property type="entry name" value="DNA Cyclobutane Dipyrimidine Photolyase, subunit A, domain 3"/>
    <property type="match status" value="1"/>
</dbReference>
<sequence length="516" mass="58535">MTAALRFLLGDQLSRNIPTLCGLDPKSDVVLMVEVMEEATYVRHHPKKIAFVFSAMRHFAEELRAEGITVDYVTLDDSDNIGSFTDELERAVSRHKPERIVVTEPGEWRVRRMMDGWREAMGVPVKILDDDRFLCRPATFTRWANGRKTLRMEHFYREMRRCTGFLMEPDGTPAGGKWNYDTENRNALPEDLSVPSHLGFAPDATTQQVLHLVAERFGHHFGDLDGFDLAVTAADAWAAFEHFVTHALPSFGDYQDAMRLGEPVLYHARIGAYLNAGLLDPEAVCGRVEQAWRDGDAPLNAVEGFIRQILGWREFIRGIYWLKMPDYAATNALSATRPLPEFYWTGETDMACLRDCVSQTRKQAYAHHIQRLMVTGNFALLAGVDPVAVNYWYLAVYADAYEWVELPNVQGMALFADGGVLASKPYAASGKYIDRMSNYCGNCRYDVRKQTEAEACPFNALYWHFIAKNREALAGNPRMAMPLRSLDRMSPEKVASLRSRARNFLDSLKYTEPGAW</sequence>
<proteinExistence type="predicted"/>
<dbReference type="Proteomes" id="UP000253941">
    <property type="component" value="Unassembled WGS sequence"/>
</dbReference>
<dbReference type="EMBL" id="QPMH01000012">
    <property type="protein sequence ID" value="RDD61385.1"/>
    <property type="molecule type" value="Genomic_DNA"/>
</dbReference>
<dbReference type="InterPro" id="IPR014729">
    <property type="entry name" value="Rossmann-like_a/b/a_fold"/>
</dbReference>
<dbReference type="Gene3D" id="1.10.10.1710">
    <property type="entry name" value="Deoxyribodipyrimidine photolyase-related"/>
    <property type="match status" value="1"/>
</dbReference>
<dbReference type="Gene3D" id="1.25.40.80">
    <property type="match status" value="1"/>
</dbReference>
<evidence type="ECO:0000313" key="2">
    <source>
        <dbReference type="Proteomes" id="UP000253941"/>
    </source>
</evidence>
<dbReference type="InterPro" id="IPR036134">
    <property type="entry name" value="Crypto/Photolyase_FAD-like_sf"/>
</dbReference>
<dbReference type="InterPro" id="IPR007357">
    <property type="entry name" value="PhrB-like"/>
</dbReference>
<dbReference type="Pfam" id="PF04244">
    <property type="entry name" value="DPRP"/>
    <property type="match status" value="1"/>
</dbReference>
<dbReference type="SUPFAM" id="SSF48173">
    <property type="entry name" value="Cryptochrome/photolyase FAD-binding domain"/>
    <property type="match status" value="1"/>
</dbReference>
<dbReference type="InterPro" id="IPR052551">
    <property type="entry name" value="UV-DNA_repair_photolyase"/>
</dbReference>
<keyword evidence="1" id="KW-0456">Lyase</keyword>
<name>A0A369TAI2_9PROT</name>
<reference evidence="1 2" key="1">
    <citation type="submission" date="2018-07" db="EMBL/GenBank/DDBJ databases">
        <title>Venubactetium sediminum gen. nov., sp. nov., isolated from a marine solar saltern.</title>
        <authorList>
            <person name="Wang S."/>
        </authorList>
    </citation>
    <scope>NUCLEOTIDE SEQUENCE [LARGE SCALE GENOMIC DNA]</scope>
    <source>
        <strain evidence="1 2">WD2A32</strain>
    </source>
</reference>
<organism evidence="1 2">
    <name type="scientific">Ferruginivarius sediminum</name>
    <dbReference type="NCBI Taxonomy" id="2661937"/>
    <lineage>
        <taxon>Bacteria</taxon>
        <taxon>Pseudomonadati</taxon>
        <taxon>Pseudomonadota</taxon>
        <taxon>Alphaproteobacteria</taxon>
        <taxon>Rhodospirillales</taxon>
        <taxon>Rhodospirillaceae</taxon>
        <taxon>Ferruginivarius</taxon>
    </lineage>
</organism>
<dbReference type="PANTHER" id="PTHR38657:SF1">
    <property type="entry name" value="SLR1343 PROTEIN"/>
    <property type="match status" value="1"/>
</dbReference>
<accession>A0A369TAI2</accession>